<name>A0ACC1CH51_9NEOP</name>
<keyword evidence="2" id="KW-1185">Reference proteome</keyword>
<protein>
    <submittedName>
        <fullName evidence="1">Uncharacterized protein</fullName>
    </submittedName>
</protein>
<proteinExistence type="predicted"/>
<dbReference type="Proteomes" id="UP000824533">
    <property type="component" value="Linkage Group LG26"/>
</dbReference>
<accession>A0ACC1CH51</accession>
<gene>
    <name evidence="1" type="ORF">K1T71_013663</name>
</gene>
<evidence type="ECO:0000313" key="2">
    <source>
        <dbReference type="Proteomes" id="UP000824533"/>
    </source>
</evidence>
<sequence>MKFSKFLMCAILCLMTMSTECARKTPTDLHALGQSVLEAIEHAAPALYVMERVKKLSRSDMEKKVGLGTLVKFHNTP</sequence>
<organism evidence="1 2">
    <name type="scientific">Dendrolimus kikuchii</name>
    <dbReference type="NCBI Taxonomy" id="765133"/>
    <lineage>
        <taxon>Eukaryota</taxon>
        <taxon>Metazoa</taxon>
        <taxon>Ecdysozoa</taxon>
        <taxon>Arthropoda</taxon>
        <taxon>Hexapoda</taxon>
        <taxon>Insecta</taxon>
        <taxon>Pterygota</taxon>
        <taxon>Neoptera</taxon>
        <taxon>Endopterygota</taxon>
        <taxon>Lepidoptera</taxon>
        <taxon>Glossata</taxon>
        <taxon>Ditrysia</taxon>
        <taxon>Bombycoidea</taxon>
        <taxon>Lasiocampidae</taxon>
        <taxon>Dendrolimus</taxon>
    </lineage>
</organism>
<reference evidence="1 2" key="1">
    <citation type="journal article" date="2021" name="Front. Genet.">
        <title>Chromosome-Level Genome Assembly Reveals Significant Gene Expansion in the Toll and IMD Signaling Pathways of Dendrolimus kikuchii.</title>
        <authorList>
            <person name="Zhou J."/>
            <person name="Wu P."/>
            <person name="Xiong Z."/>
            <person name="Liu N."/>
            <person name="Zhao N."/>
            <person name="Ji M."/>
            <person name="Qiu Y."/>
            <person name="Yang B."/>
        </authorList>
    </citation>
    <scope>NUCLEOTIDE SEQUENCE [LARGE SCALE GENOMIC DNA]</scope>
    <source>
        <strain evidence="1">Ann1</strain>
    </source>
</reference>
<dbReference type="EMBL" id="CM034412">
    <property type="protein sequence ID" value="KAJ0170891.1"/>
    <property type="molecule type" value="Genomic_DNA"/>
</dbReference>
<evidence type="ECO:0000313" key="1">
    <source>
        <dbReference type="EMBL" id="KAJ0170891.1"/>
    </source>
</evidence>
<comment type="caution">
    <text evidence="1">The sequence shown here is derived from an EMBL/GenBank/DDBJ whole genome shotgun (WGS) entry which is preliminary data.</text>
</comment>